<accession>A0A1I3VSM1</accession>
<dbReference type="EMBL" id="FOSN01000001">
    <property type="protein sequence ID" value="SFJ97923.1"/>
    <property type="molecule type" value="Genomic_DNA"/>
</dbReference>
<evidence type="ECO:0000313" key="2">
    <source>
        <dbReference type="Proteomes" id="UP000198755"/>
    </source>
</evidence>
<protein>
    <submittedName>
        <fullName evidence="1">Uncharacterized protein</fullName>
    </submittedName>
</protein>
<dbReference type="AlphaFoldDB" id="A0A1I3VSM1"/>
<dbReference type="Proteomes" id="UP000198755">
    <property type="component" value="Unassembled WGS sequence"/>
</dbReference>
<evidence type="ECO:0000313" key="1">
    <source>
        <dbReference type="EMBL" id="SFJ97923.1"/>
    </source>
</evidence>
<proteinExistence type="predicted"/>
<reference evidence="1 2" key="1">
    <citation type="submission" date="2016-10" db="EMBL/GenBank/DDBJ databases">
        <authorList>
            <person name="de Groot N.N."/>
        </authorList>
    </citation>
    <scope>NUCLEOTIDE SEQUENCE [LARGE SCALE GENOMIC DNA]</scope>
    <source>
        <strain evidence="1 2">NE2</strain>
    </source>
</reference>
<gene>
    <name evidence="1" type="ORF">SAMN05444581_10151</name>
</gene>
<organism evidence="1 2">
    <name type="scientific">Methylocapsa palsarum</name>
    <dbReference type="NCBI Taxonomy" id="1612308"/>
    <lineage>
        <taxon>Bacteria</taxon>
        <taxon>Pseudomonadati</taxon>
        <taxon>Pseudomonadota</taxon>
        <taxon>Alphaproteobacteria</taxon>
        <taxon>Hyphomicrobiales</taxon>
        <taxon>Beijerinckiaceae</taxon>
        <taxon>Methylocapsa</taxon>
    </lineage>
</organism>
<sequence>MTVPDVCERFDPGFVDVDRRAPFTINGATPLVVPLTIRMALLAALSRIQNDSDLYTRMEKSCSGRESIWSDAVKIKLLTDAHPSFSYLQQIRDASPFWSRHFQQRPSETGVVSRFRAK</sequence>
<dbReference type="STRING" id="1612308.SAMN05444581_10151"/>
<name>A0A1I3VSM1_9HYPH</name>
<keyword evidence="2" id="KW-1185">Reference proteome</keyword>